<dbReference type="InterPro" id="IPR050248">
    <property type="entry name" value="Polysacc_deacetylase_ArnD"/>
</dbReference>
<dbReference type="SUPFAM" id="SSF88713">
    <property type="entry name" value="Glycoside hydrolase/deacetylase"/>
    <property type="match status" value="1"/>
</dbReference>
<dbReference type="Pfam" id="PF01522">
    <property type="entry name" value="Polysacc_deac_1"/>
    <property type="match status" value="1"/>
</dbReference>
<evidence type="ECO:0000259" key="2">
    <source>
        <dbReference type="PROSITE" id="PS51677"/>
    </source>
</evidence>
<dbReference type="AlphaFoldDB" id="A0A2U1JIY5"/>
<feature type="region of interest" description="Disordered" evidence="1">
    <location>
        <begin position="51"/>
        <end position="124"/>
    </location>
</feature>
<dbReference type="Proteomes" id="UP000245998">
    <property type="component" value="Unassembled WGS sequence"/>
</dbReference>
<dbReference type="Gene3D" id="3.20.20.370">
    <property type="entry name" value="Glycoside hydrolase/deacetylase"/>
    <property type="match status" value="1"/>
</dbReference>
<feature type="domain" description="NodB homology" evidence="2">
    <location>
        <begin position="130"/>
        <end position="314"/>
    </location>
</feature>
<sequence>MPLMKKKKMLKKSEQTVILAIASFIVFFIFLQVLPLQSSKERNEEVTAIASSKVTDVHTSDEENSQKESSEENQERELGHSSKEQPSAEEEPSEKEPKNKETEEENLAGGNKESSKEDLAGQGGNKEKQKIVYLTFDDGPSDVEEELLDLLGKYHAKATFFMLEPNMKKYPDAIKKMVNEGHAVGMHGVTHDIKKFYKSKSTVLEEMNKGQASLEEISGVRSFLIRTPYGSVPHMTPEYKQAVNEHGYKLWDWNVDSNDWKYRDGRYVENSINQIKKIEQSGGEPIILLHSKSSTLKHLSSLLDYLTENGYVMERIEEDMEPYHF</sequence>
<dbReference type="InterPro" id="IPR002509">
    <property type="entry name" value="NODB_dom"/>
</dbReference>
<gene>
    <name evidence="3" type="ORF">DCC39_18590</name>
</gene>
<dbReference type="InterPro" id="IPR011330">
    <property type="entry name" value="Glyco_hydro/deAcase_b/a-brl"/>
</dbReference>
<dbReference type="EMBL" id="QCZG01000085">
    <property type="protein sequence ID" value="PWA04823.1"/>
    <property type="molecule type" value="Genomic_DNA"/>
</dbReference>
<proteinExistence type="predicted"/>
<protein>
    <submittedName>
        <fullName evidence="3">Polysaccharide deacetylase</fullName>
    </submittedName>
</protein>
<dbReference type="PROSITE" id="PS51677">
    <property type="entry name" value="NODB"/>
    <property type="match status" value="1"/>
</dbReference>
<dbReference type="GO" id="GO:0016810">
    <property type="term" value="F:hydrolase activity, acting on carbon-nitrogen (but not peptide) bonds"/>
    <property type="evidence" value="ECO:0007669"/>
    <property type="project" value="InterPro"/>
</dbReference>
<accession>A0A2U1JIY5</accession>
<evidence type="ECO:0000256" key="1">
    <source>
        <dbReference type="SAM" id="MobiDB-lite"/>
    </source>
</evidence>
<keyword evidence="4" id="KW-1185">Reference proteome</keyword>
<dbReference type="GO" id="GO:0005975">
    <property type="term" value="P:carbohydrate metabolic process"/>
    <property type="evidence" value="ECO:0007669"/>
    <property type="project" value="InterPro"/>
</dbReference>
<dbReference type="PANTHER" id="PTHR10587:SF125">
    <property type="entry name" value="POLYSACCHARIDE DEACETYLASE YHEN-RELATED"/>
    <property type="match status" value="1"/>
</dbReference>
<dbReference type="PANTHER" id="PTHR10587">
    <property type="entry name" value="GLYCOSYL TRANSFERASE-RELATED"/>
    <property type="match status" value="1"/>
</dbReference>
<evidence type="ECO:0000313" key="3">
    <source>
        <dbReference type="EMBL" id="PWA04823.1"/>
    </source>
</evidence>
<dbReference type="CDD" id="cd10944">
    <property type="entry name" value="CE4_SmPgdA_like"/>
    <property type="match status" value="1"/>
</dbReference>
<feature type="compositionally biased region" description="Basic and acidic residues" evidence="1">
    <location>
        <begin position="55"/>
        <end position="83"/>
    </location>
</feature>
<feature type="compositionally biased region" description="Basic and acidic residues" evidence="1">
    <location>
        <begin position="113"/>
        <end position="124"/>
    </location>
</feature>
<evidence type="ECO:0000313" key="4">
    <source>
        <dbReference type="Proteomes" id="UP000245998"/>
    </source>
</evidence>
<reference evidence="3 4" key="1">
    <citation type="submission" date="2018-04" db="EMBL/GenBank/DDBJ databases">
        <title>Camelliibacillus theae gen. nov., sp. nov., isolated from Pu'er tea.</title>
        <authorList>
            <person name="Niu L."/>
        </authorList>
    </citation>
    <scope>NUCLEOTIDE SEQUENCE [LARGE SCALE GENOMIC DNA]</scope>
    <source>
        <strain evidence="3 4">T8</strain>
    </source>
</reference>
<name>A0A2U1JIY5_9BACI</name>
<organism evidence="3 4">
    <name type="scientific">Pueribacillus theae</name>
    <dbReference type="NCBI Taxonomy" id="2171751"/>
    <lineage>
        <taxon>Bacteria</taxon>
        <taxon>Bacillati</taxon>
        <taxon>Bacillota</taxon>
        <taxon>Bacilli</taxon>
        <taxon>Bacillales</taxon>
        <taxon>Bacillaceae</taxon>
        <taxon>Pueribacillus</taxon>
    </lineage>
</organism>
<comment type="caution">
    <text evidence="3">The sequence shown here is derived from an EMBL/GenBank/DDBJ whole genome shotgun (WGS) entry which is preliminary data.</text>
</comment>